<sequence length="768" mass="80423">MATITLDKTTIKAGETAVVTFTVGKTHTMSTLNRDGVRTVMNVTITGGTIGGYDFRYVDALSTATTQAYQGIFTPTANLDRTECTIRYDAPGTANDATSATFIVDTRAPTLTGTPTIGNRNLIHANQVTTISFVFSEQLNQASFTMSDLTIPAGMGRLQNLRTTDGGRSWQVDLRAPANLAANTEVKDLQIGINMAGITDVAGNPGTGNVNLVTYNIDNKPPSATIVVSLIPTTSDNDRLISIAITFDEEVTGFTADNIDFSNVHVGARPGADRTGALNRSPDGRTYTLTYTVAADTEGATNTVRLFNLNTIRDTAGNAVAVNPTSNNFEIDARAPTVTVTMDKERLTAGETATVTFTFSETVPGFGDTSIVMHGANGALSNLRQTTADGRVWTATFTPTASLSNARSQISVNYEGIRDRYGNGRSGLSAAHNYTVDTAVFAIISATVNGRQLVLQYSDETALDPDQTHNAPNDAFVVLVDGVRNNVTGVLVDAAAKTITLTLDSAVTRGQQVSVAYDDPSTGDDPQAVQEATTGNDAASFAAKPATNVIPSPSAPDASNGSNGSNASDALDSDYDSVPNAQENQAPGLLRPDGSAGLDGDGNGDGIRDSEQVAVGSTRDLTLVAGSQDGKLIPGSNARITELVRSDAPASLPKGMEMPLGLTQFRVGLSEGRYTESFSLYVDPATGATGYWVKNSAGTWVNLASAPYGGKMSTEGGRTRLDFQIQDGGQYDADGLADGNITALGAAAKMPLSIVGQSPQVESHGYWF</sequence>
<dbReference type="InterPro" id="IPR011801">
    <property type="entry name" value="Swm_rep_I_cyn"/>
</dbReference>
<dbReference type="AlphaFoldDB" id="A1WJC5"/>
<feature type="region of interest" description="Disordered" evidence="2">
    <location>
        <begin position="547"/>
        <end position="610"/>
    </location>
</feature>
<dbReference type="eggNOG" id="COG2373">
    <property type="taxonomic scope" value="Bacteria"/>
</dbReference>
<dbReference type="Proteomes" id="UP000000374">
    <property type="component" value="Chromosome"/>
</dbReference>
<dbReference type="RefSeq" id="WP_011809738.1">
    <property type="nucleotide sequence ID" value="NC_008786.1"/>
</dbReference>
<evidence type="ECO:0000256" key="2">
    <source>
        <dbReference type="SAM" id="MobiDB-lite"/>
    </source>
</evidence>
<dbReference type="NCBIfam" id="TIGR02059">
    <property type="entry name" value="swm_rep_I"/>
    <property type="match status" value="1"/>
</dbReference>
<accession>A1WJC5</accession>
<evidence type="ECO:0000259" key="3">
    <source>
        <dbReference type="Pfam" id="PF19078"/>
    </source>
</evidence>
<feature type="domain" description="Bacterial Ig-like" evidence="3">
    <location>
        <begin position="218"/>
        <end position="331"/>
    </location>
</feature>
<feature type="compositionally biased region" description="Low complexity" evidence="2">
    <location>
        <begin position="555"/>
        <end position="570"/>
    </location>
</feature>
<evidence type="ECO:0000313" key="4">
    <source>
        <dbReference type="EMBL" id="ABM57732.1"/>
    </source>
</evidence>
<feature type="domain" description="Bacterial Ig-like" evidence="3">
    <location>
        <begin position="332"/>
        <end position="436"/>
    </location>
</feature>
<dbReference type="KEGG" id="vei:Veis_1980"/>
<dbReference type="GeneID" id="76460568"/>
<evidence type="ECO:0000313" key="5">
    <source>
        <dbReference type="Proteomes" id="UP000000374"/>
    </source>
</evidence>
<dbReference type="NCBIfam" id="NF041766">
    <property type="entry name" value="choice_anch_U"/>
    <property type="match status" value="1"/>
</dbReference>
<dbReference type="STRING" id="391735.Veis_1980"/>
<feature type="region of interest" description="Disordered" evidence="2">
    <location>
        <begin position="516"/>
        <end position="535"/>
    </location>
</feature>
<dbReference type="InterPro" id="IPR044048">
    <property type="entry name" value="Big_12"/>
</dbReference>
<dbReference type="HOGENOM" id="CLU_345103_0_0_4"/>
<dbReference type="InterPro" id="IPR014755">
    <property type="entry name" value="Cu-Rt/internalin_Ig-like"/>
</dbReference>
<organism evidence="4 5">
    <name type="scientific">Verminephrobacter eiseniae (strain EF01-2)</name>
    <dbReference type="NCBI Taxonomy" id="391735"/>
    <lineage>
        <taxon>Bacteria</taxon>
        <taxon>Pseudomonadati</taxon>
        <taxon>Pseudomonadota</taxon>
        <taxon>Betaproteobacteria</taxon>
        <taxon>Burkholderiales</taxon>
        <taxon>Comamonadaceae</taxon>
        <taxon>Verminephrobacter</taxon>
    </lineage>
</organism>
<keyword evidence="5" id="KW-1185">Reference proteome</keyword>
<reference evidence="5" key="1">
    <citation type="submission" date="2006-12" db="EMBL/GenBank/DDBJ databases">
        <title>Complete sequence of chromosome 1 of Verminephrobacter eiseniae EF01-2.</title>
        <authorList>
            <person name="Copeland A."/>
            <person name="Lucas S."/>
            <person name="Lapidus A."/>
            <person name="Barry K."/>
            <person name="Detter J.C."/>
            <person name="Glavina del Rio T."/>
            <person name="Dalin E."/>
            <person name="Tice H."/>
            <person name="Pitluck S."/>
            <person name="Chertkov O."/>
            <person name="Brettin T."/>
            <person name="Bruce D."/>
            <person name="Han C."/>
            <person name="Tapia R."/>
            <person name="Gilna P."/>
            <person name="Schmutz J."/>
            <person name="Larimer F."/>
            <person name="Land M."/>
            <person name="Hauser L."/>
            <person name="Kyrpides N."/>
            <person name="Kim E."/>
            <person name="Stahl D."/>
            <person name="Richardson P."/>
        </authorList>
    </citation>
    <scope>NUCLEOTIDE SEQUENCE [LARGE SCALE GENOMIC DNA]</scope>
    <source>
        <strain evidence="5">EF01-2</strain>
    </source>
</reference>
<protein>
    <submittedName>
        <fullName evidence="4">Outer membrane protein</fullName>
    </submittedName>
</protein>
<dbReference type="InterPro" id="IPR053784">
    <property type="entry name" value="Choice_anch_U_dom"/>
</dbReference>
<evidence type="ECO:0000256" key="1">
    <source>
        <dbReference type="ARBA" id="ARBA00022729"/>
    </source>
</evidence>
<name>A1WJC5_VEREI</name>
<dbReference type="InterPro" id="IPR028059">
    <property type="entry name" value="SWM_rpt"/>
</dbReference>
<feature type="domain" description="Bacterial Ig-like" evidence="3">
    <location>
        <begin position="105"/>
        <end position="217"/>
    </location>
</feature>
<keyword evidence="1" id="KW-0732">Signal</keyword>
<dbReference type="Pfam" id="PF19078">
    <property type="entry name" value="Big_12"/>
    <property type="match status" value="3"/>
</dbReference>
<dbReference type="Gene3D" id="2.60.40.1220">
    <property type="match status" value="1"/>
</dbReference>
<proteinExistence type="predicted"/>
<dbReference type="OrthoDB" id="8622301at2"/>
<dbReference type="EMBL" id="CP000542">
    <property type="protein sequence ID" value="ABM57732.1"/>
    <property type="molecule type" value="Genomic_DNA"/>
</dbReference>
<dbReference type="Pfam" id="PF13753">
    <property type="entry name" value="SWM_repeat"/>
    <property type="match status" value="1"/>
</dbReference>
<gene>
    <name evidence="4" type="ordered locus">Veis_1980</name>
</gene>